<dbReference type="RefSeq" id="WP_268050365.1">
    <property type="nucleotide sequence ID" value="NZ_JAPQES010000004.1"/>
</dbReference>
<feature type="region of interest" description="Disordered" evidence="1">
    <location>
        <begin position="409"/>
        <end position="430"/>
    </location>
</feature>
<dbReference type="PANTHER" id="PTHR37804:SF1">
    <property type="entry name" value="CDAA REGULATORY PROTEIN CDAR"/>
    <property type="match status" value="1"/>
</dbReference>
<evidence type="ECO:0000313" key="3">
    <source>
        <dbReference type="EMBL" id="MCY6371505.1"/>
    </source>
</evidence>
<dbReference type="Gene3D" id="2.170.120.30">
    <property type="match status" value="2"/>
</dbReference>
<dbReference type="CDD" id="cd20206">
    <property type="entry name" value="YbbR"/>
    <property type="match status" value="1"/>
</dbReference>
<dbReference type="InterPro" id="IPR012505">
    <property type="entry name" value="YbbR"/>
</dbReference>
<comment type="caution">
    <text evidence="3">The sequence shown here is derived from an EMBL/GenBank/DDBJ whole genome shotgun (WGS) entry which is preliminary data.</text>
</comment>
<evidence type="ECO:0000256" key="2">
    <source>
        <dbReference type="SAM" id="Phobius"/>
    </source>
</evidence>
<proteinExistence type="predicted"/>
<evidence type="ECO:0000313" key="4">
    <source>
        <dbReference type="Proteomes" id="UP001079657"/>
    </source>
</evidence>
<sequence>MVRKSRQQLIIKICCVIASFVLWLYTSNDEATSKTYKVTNIPIEVVNEEALIQTGFILSPNQNFTTSLRITGTPADVYSVRPEEFKIVADIGAYALKKGSNRIPINILKRPNRNINIVNDGAMWITVNVDDYVEKSFPIKAQINGESKNGFYKETPIITPSTVVVSGAKQYVEKVEKVLVEIKMNNPDKNVSLLAPLKVVDKTGREVSEVQLSPKFADVIVPIQKTKQVGINIKTKGELNKDLILKSIKPKLDKVIITGEPKDLVKIEKLDTEPIDLSILTSEKTDLKLKLVLPVGIKLVKGEEYINTQIILDKIVQKNININVKVKNLPEGVSVNLEKDSVSLVVSGGRDIVNNLTSSDIRCLVNLESLEEGEYTIPISIELPPGVTKISQNIEFVKVNIVKNKETVKGKDKEDNSQKKSITNSTTVNN</sequence>
<feature type="compositionally biased region" description="Basic and acidic residues" evidence="1">
    <location>
        <begin position="409"/>
        <end position="418"/>
    </location>
</feature>
<keyword evidence="2" id="KW-0472">Membrane</keyword>
<keyword evidence="4" id="KW-1185">Reference proteome</keyword>
<gene>
    <name evidence="3" type="ORF">OXH55_12725</name>
</gene>
<protein>
    <submittedName>
        <fullName evidence="3">CdaR family protein</fullName>
    </submittedName>
</protein>
<keyword evidence="2" id="KW-0812">Transmembrane</keyword>
<organism evidence="3 4">
    <name type="scientific">Clostridium ganghwense</name>
    <dbReference type="NCBI Taxonomy" id="312089"/>
    <lineage>
        <taxon>Bacteria</taxon>
        <taxon>Bacillati</taxon>
        <taxon>Bacillota</taxon>
        <taxon>Clostridia</taxon>
        <taxon>Eubacteriales</taxon>
        <taxon>Clostridiaceae</taxon>
        <taxon>Clostridium</taxon>
    </lineage>
</organism>
<dbReference type="PANTHER" id="PTHR37804">
    <property type="entry name" value="CDAA REGULATORY PROTEIN CDAR"/>
    <property type="match status" value="1"/>
</dbReference>
<dbReference type="EMBL" id="JAPQES010000004">
    <property type="protein sequence ID" value="MCY6371505.1"/>
    <property type="molecule type" value="Genomic_DNA"/>
</dbReference>
<feature type="transmembrane region" description="Helical" evidence="2">
    <location>
        <begin position="9"/>
        <end position="26"/>
    </location>
</feature>
<dbReference type="Pfam" id="PF07949">
    <property type="entry name" value="YbbR"/>
    <property type="match status" value="3"/>
</dbReference>
<name>A0ABT4CR15_9CLOT</name>
<evidence type="ECO:0000256" key="1">
    <source>
        <dbReference type="SAM" id="MobiDB-lite"/>
    </source>
</evidence>
<dbReference type="Gene3D" id="2.170.120.40">
    <property type="entry name" value="YbbR-like domain"/>
    <property type="match status" value="2"/>
</dbReference>
<dbReference type="Proteomes" id="UP001079657">
    <property type="component" value="Unassembled WGS sequence"/>
</dbReference>
<reference evidence="3" key="1">
    <citation type="submission" date="2022-12" db="EMBL/GenBank/DDBJ databases">
        <authorList>
            <person name="Wang J."/>
        </authorList>
    </citation>
    <scope>NUCLEOTIDE SEQUENCE</scope>
    <source>
        <strain evidence="3">HY-42-06</strain>
    </source>
</reference>
<keyword evidence="2" id="KW-1133">Transmembrane helix</keyword>
<accession>A0ABT4CR15</accession>
<dbReference type="InterPro" id="IPR053154">
    <property type="entry name" value="c-di-AMP_regulator"/>
</dbReference>
<feature type="compositionally biased region" description="Polar residues" evidence="1">
    <location>
        <begin position="419"/>
        <end position="430"/>
    </location>
</feature>